<keyword evidence="1" id="KW-1133">Transmembrane helix</keyword>
<sequence length="100" mass="10863">MLEAMLNCDVFLYLTMMRSVTGCALILMGAAAGLLVSTAWAVKGPAHNRVTALNSADFCTRFFKGDFIVAIISFVIVLNATANCPQRAVLLPVSRLPFYF</sequence>
<reference evidence="2" key="1">
    <citation type="submission" date="2022-11" db="EMBL/GenBank/DDBJ databases">
        <title>Chitin-degrading and fungicidal potential of chitinolytic bacterial strains from marine environment of the Pacific Ocean regions.</title>
        <authorList>
            <person name="Pentekhina I."/>
            <person name="Nedashkovskaya O."/>
            <person name="Seitkalieva A."/>
            <person name="Podvolotskaya A."/>
            <person name="Tekutyeva L."/>
            <person name="Balabanova L."/>
        </authorList>
    </citation>
    <scope>NUCLEOTIDE SEQUENCE</scope>
    <source>
        <strain evidence="2">KMM 6838</strain>
    </source>
</reference>
<feature type="transmembrane region" description="Helical" evidence="1">
    <location>
        <begin position="62"/>
        <end position="82"/>
    </location>
</feature>
<proteinExistence type="predicted"/>
<comment type="caution">
    <text evidence="2">The sequence shown here is derived from an EMBL/GenBank/DDBJ whole genome shotgun (WGS) entry which is preliminary data.</text>
</comment>
<dbReference type="EMBL" id="JAPHQB010000028">
    <property type="protein sequence ID" value="MCX2802988.1"/>
    <property type="molecule type" value="Genomic_DNA"/>
</dbReference>
<dbReference type="Proteomes" id="UP001209730">
    <property type="component" value="Unassembled WGS sequence"/>
</dbReference>
<keyword evidence="1" id="KW-0812">Transmembrane</keyword>
<dbReference type="AlphaFoldDB" id="A0AB35I171"/>
<evidence type="ECO:0000313" key="2">
    <source>
        <dbReference type="EMBL" id="MCX2802988.1"/>
    </source>
</evidence>
<name>A0AB35I171_MICTH</name>
<organism evidence="2 3">
    <name type="scientific">Microbulbifer thermotolerans</name>
    <dbReference type="NCBI Taxonomy" id="252514"/>
    <lineage>
        <taxon>Bacteria</taxon>
        <taxon>Pseudomonadati</taxon>
        <taxon>Pseudomonadota</taxon>
        <taxon>Gammaproteobacteria</taxon>
        <taxon>Cellvibrionales</taxon>
        <taxon>Microbulbiferaceae</taxon>
        <taxon>Microbulbifer</taxon>
    </lineage>
</organism>
<gene>
    <name evidence="2" type="ORF">OQJ68_14435</name>
</gene>
<keyword evidence="1" id="KW-0472">Membrane</keyword>
<accession>A0AB35I171</accession>
<evidence type="ECO:0000256" key="1">
    <source>
        <dbReference type="SAM" id="Phobius"/>
    </source>
</evidence>
<evidence type="ECO:0000313" key="3">
    <source>
        <dbReference type="Proteomes" id="UP001209730"/>
    </source>
</evidence>
<feature type="transmembrane region" description="Helical" evidence="1">
    <location>
        <begin position="20"/>
        <end position="42"/>
    </location>
</feature>
<protein>
    <submittedName>
        <fullName evidence="2">Uncharacterized protein</fullName>
    </submittedName>
</protein>